<evidence type="ECO:0000313" key="2">
    <source>
        <dbReference type="EMBL" id="QHT30781.1"/>
    </source>
</evidence>
<protein>
    <submittedName>
        <fullName evidence="2">Uncharacterized protein</fullName>
    </submittedName>
</protein>
<proteinExistence type="predicted"/>
<keyword evidence="1" id="KW-1133">Transmembrane helix</keyword>
<organism evidence="2">
    <name type="scientific">viral metagenome</name>
    <dbReference type="NCBI Taxonomy" id="1070528"/>
    <lineage>
        <taxon>unclassified sequences</taxon>
        <taxon>metagenomes</taxon>
        <taxon>organismal metagenomes</taxon>
    </lineage>
</organism>
<name>A0A6C0EQ34_9ZZZZ</name>
<keyword evidence="1" id="KW-0472">Membrane</keyword>
<feature type="transmembrane region" description="Helical" evidence="1">
    <location>
        <begin position="6"/>
        <end position="24"/>
    </location>
</feature>
<feature type="transmembrane region" description="Helical" evidence="1">
    <location>
        <begin position="64"/>
        <end position="85"/>
    </location>
</feature>
<dbReference type="AlphaFoldDB" id="A0A6C0EQ34"/>
<dbReference type="InterPro" id="IPR037673">
    <property type="entry name" value="MSC/AndL"/>
</dbReference>
<dbReference type="EMBL" id="MN738912">
    <property type="protein sequence ID" value="QHT30781.1"/>
    <property type="molecule type" value="Genomic_DNA"/>
</dbReference>
<accession>A0A6C0EQ34</accession>
<reference evidence="2" key="1">
    <citation type="journal article" date="2020" name="Nature">
        <title>Giant virus diversity and host interactions through global metagenomics.</title>
        <authorList>
            <person name="Schulz F."/>
            <person name="Roux S."/>
            <person name="Paez-Espino D."/>
            <person name="Jungbluth S."/>
            <person name="Walsh D.A."/>
            <person name="Denef V.J."/>
            <person name="McMahon K.D."/>
            <person name="Konstantinidis K.T."/>
            <person name="Eloe-Fadrosh E.A."/>
            <person name="Kyrpides N.C."/>
            <person name="Woyke T."/>
        </authorList>
    </citation>
    <scope>NUCLEOTIDE SEQUENCE</scope>
    <source>
        <strain evidence="2">GVMAG-M-3300009151-50</strain>
    </source>
</reference>
<keyword evidence="1" id="KW-0812">Transmembrane</keyword>
<dbReference type="Gene3D" id="1.10.1200.120">
    <property type="entry name" value="Large-conductance mechanosensitive channel, MscL, domain 1"/>
    <property type="match status" value="1"/>
</dbReference>
<dbReference type="InterPro" id="IPR036019">
    <property type="entry name" value="MscL_channel"/>
</dbReference>
<dbReference type="SUPFAM" id="SSF81330">
    <property type="entry name" value="Gated mechanosensitive channel"/>
    <property type="match status" value="1"/>
</dbReference>
<evidence type="ECO:0000256" key="1">
    <source>
        <dbReference type="SAM" id="Phobius"/>
    </source>
</evidence>
<sequence length="95" mass="9763">MDGSTSVITIAVGLYIGMAMGQFFGAITRDIVTPILAGLFPGAGAAADKLSIQVGSVKINVGDALAATMNLIIAYVVVSMTLPYIRSYAPIGGRR</sequence>
<dbReference type="Pfam" id="PF01741">
    <property type="entry name" value="MscL"/>
    <property type="match status" value="1"/>
</dbReference>